<sequence length="128" mass="13496">MGIISVILAAAAAWVFGAVWYGMIGTRWMDAQGLTDQTIDRSNPLPYIGSFLCCLVVAGMTRHVLAMSGIDGVGKAAVTGLGLGLFIAAPWIATNVLFGQKSRSLIWMDGVYPAGGMTLMGFVLGIFH</sequence>
<gene>
    <name evidence="2" type="ORF">ACFOGP_05940</name>
</gene>
<feature type="transmembrane region" description="Helical" evidence="1">
    <location>
        <begin position="6"/>
        <end position="24"/>
    </location>
</feature>
<keyword evidence="3" id="KW-1185">Reference proteome</keyword>
<dbReference type="InterPro" id="IPR013879">
    <property type="entry name" value="DUF1761"/>
</dbReference>
<dbReference type="RefSeq" id="WP_275634101.1">
    <property type="nucleotide sequence ID" value="NZ_JARGYD010000007.1"/>
</dbReference>
<feature type="transmembrane region" description="Helical" evidence="1">
    <location>
        <begin position="77"/>
        <end position="98"/>
    </location>
</feature>
<organism evidence="2 3">
    <name type="scientific">Psychromarinibacter halotolerans</name>
    <dbReference type="NCBI Taxonomy" id="1775175"/>
    <lineage>
        <taxon>Bacteria</taxon>
        <taxon>Pseudomonadati</taxon>
        <taxon>Pseudomonadota</taxon>
        <taxon>Alphaproteobacteria</taxon>
        <taxon>Rhodobacterales</taxon>
        <taxon>Paracoccaceae</taxon>
        <taxon>Psychromarinibacter</taxon>
    </lineage>
</organism>
<feature type="transmembrane region" description="Helical" evidence="1">
    <location>
        <begin position="45"/>
        <end position="65"/>
    </location>
</feature>
<proteinExistence type="predicted"/>
<keyword evidence="1" id="KW-0472">Membrane</keyword>
<feature type="transmembrane region" description="Helical" evidence="1">
    <location>
        <begin position="110"/>
        <end position="127"/>
    </location>
</feature>
<evidence type="ECO:0000256" key="1">
    <source>
        <dbReference type="SAM" id="Phobius"/>
    </source>
</evidence>
<dbReference type="Proteomes" id="UP001595632">
    <property type="component" value="Unassembled WGS sequence"/>
</dbReference>
<dbReference type="Pfam" id="PF08570">
    <property type="entry name" value="DUF1761"/>
    <property type="match status" value="1"/>
</dbReference>
<dbReference type="EMBL" id="JBHRTB010000010">
    <property type="protein sequence ID" value="MFC3142239.1"/>
    <property type="molecule type" value="Genomic_DNA"/>
</dbReference>
<comment type="caution">
    <text evidence="2">The sequence shown here is derived from an EMBL/GenBank/DDBJ whole genome shotgun (WGS) entry which is preliminary data.</text>
</comment>
<reference evidence="3" key="1">
    <citation type="journal article" date="2019" name="Int. J. Syst. Evol. Microbiol.">
        <title>The Global Catalogue of Microorganisms (GCM) 10K type strain sequencing project: providing services to taxonomists for standard genome sequencing and annotation.</title>
        <authorList>
            <consortium name="The Broad Institute Genomics Platform"/>
            <consortium name="The Broad Institute Genome Sequencing Center for Infectious Disease"/>
            <person name="Wu L."/>
            <person name="Ma J."/>
        </authorList>
    </citation>
    <scope>NUCLEOTIDE SEQUENCE [LARGE SCALE GENOMIC DNA]</scope>
    <source>
        <strain evidence="3">KCTC 52366</strain>
    </source>
</reference>
<protein>
    <submittedName>
        <fullName evidence="2">DUF1761 domain-containing protein</fullName>
    </submittedName>
</protein>
<accession>A0ABV7GPS0</accession>
<evidence type="ECO:0000313" key="2">
    <source>
        <dbReference type="EMBL" id="MFC3142239.1"/>
    </source>
</evidence>
<name>A0ABV7GPS0_9RHOB</name>
<keyword evidence="1" id="KW-0812">Transmembrane</keyword>
<evidence type="ECO:0000313" key="3">
    <source>
        <dbReference type="Proteomes" id="UP001595632"/>
    </source>
</evidence>
<keyword evidence="1" id="KW-1133">Transmembrane helix</keyword>